<keyword evidence="5 7" id="KW-1133">Transmembrane helix</keyword>
<dbReference type="InterPro" id="IPR000515">
    <property type="entry name" value="MetI-like"/>
</dbReference>
<evidence type="ECO:0000256" key="1">
    <source>
        <dbReference type="ARBA" id="ARBA00004651"/>
    </source>
</evidence>
<accession>A0ABW3UTP9</accession>
<keyword evidence="2 7" id="KW-0813">Transport</keyword>
<reference evidence="10" key="1">
    <citation type="journal article" date="2019" name="Int. J. Syst. Evol. Microbiol.">
        <title>The Global Catalogue of Microorganisms (GCM) 10K type strain sequencing project: providing services to taxonomists for standard genome sequencing and annotation.</title>
        <authorList>
            <consortium name="The Broad Institute Genomics Platform"/>
            <consortium name="The Broad Institute Genome Sequencing Center for Infectious Disease"/>
            <person name="Wu L."/>
            <person name="Ma J."/>
        </authorList>
    </citation>
    <scope>NUCLEOTIDE SEQUENCE [LARGE SCALE GENOMIC DNA]</scope>
    <source>
        <strain evidence="10">CCUG 53270</strain>
    </source>
</reference>
<evidence type="ECO:0000256" key="7">
    <source>
        <dbReference type="RuleBase" id="RU363032"/>
    </source>
</evidence>
<keyword evidence="3" id="KW-1003">Cell membrane</keyword>
<dbReference type="RefSeq" id="WP_345588787.1">
    <property type="nucleotide sequence ID" value="NZ_BAABJG010000015.1"/>
</dbReference>
<gene>
    <name evidence="9" type="ORF">ACFQ4B_22545</name>
</gene>
<dbReference type="PANTHER" id="PTHR43744">
    <property type="entry name" value="ABC TRANSPORTER PERMEASE PROTEIN MG189-RELATED-RELATED"/>
    <property type="match status" value="1"/>
</dbReference>
<keyword evidence="4 7" id="KW-0812">Transmembrane</keyword>
<evidence type="ECO:0000313" key="9">
    <source>
        <dbReference type="EMBL" id="MFD1222900.1"/>
    </source>
</evidence>
<feature type="transmembrane region" description="Helical" evidence="7">
    <location>
        <begin position="12"/>
        <end position="36"/>
    </location>
</feature>
<feature type="transmembrane region" description="Helical" evidence="7">
    <location>
        <begin position="113"/>
        <end position="132"/>
    </location>
</feature>
<dbReference type="Gene3D" id="1.10.3720.10">
    <property type="entry name" value="MetI-like"/>
    <property type="match status" value="1"/>
</dbReference>
<evidence type="ECO:0000256" key="2">
    <source>
        <dbReference type="ARBA" id="ARBA00022448"/>
    </source>
</evidence>
<dbReference type="SUPFAM" id="SSF161098">
    <property type="entry name" value="MetI-like"/>
    <property type="match status" value="1"/>
</dbReference>
<sequence>MVKDRTFGSRLFDTVNVTVLVLFALVTFIPFIYIIAGSFETQKELLERGFILFPTEFTLSSYEYIFSTGTLLKSLGITVYITLAGTLINIFMTCLMAYPLARKDLDYRTPIQMAVIFTMLFSGGMIPTFLVVKQLGMIDTYWSLLIPGAISAFNLIILRNFFQQLPDGLEESAKIDGCNDLGILFRIVIPLSLPAIATFSLFYAVGHWNTFFSAVLYINDAAKWPIQVLLRQIVIMADGGGLGDSTSLASDFVQPPEQSIKMAVIVVSTLPILLVYPFLQKHFAKGVLLGSVKG</sequence>
<proteinExistence type="inferred from homology"/>
<dbReference type="EMBL" id="JBHTLU010000031">
    <property type="protein sequence ID" value="MFD1222900.1"/>
    <property type="molecule type" value="Genomic_DNA"/>
</dbReference>
<dbReference type="Proteomes" id="UP001597180">
    <property type="component" value="Unassembled WGS sequence"/>
</dbReference>
<evidence type="ECO:0000313" key="10">
    <source>
        <dbReference type="Proteomes" id="UP001597180"/>
    </source>
</evidence>
<feature type="transmembrane region" description="Helical" evidence="7">
    <location>
        <begin position="77"/>
        <end position="101"/>
    </location>
</feature>
<feature type="domain" description="ABC transmembrane type-1" evidence="8">
    <location>
        <begin position="75"/>
        <end position="279"/>
    </location>
</feature>
<dbReference type="PANTHER" id="PTHR43744:SF9">
    <property type="entry name" value="POLYGALACTURONAN_RHAMNOGALACTURONAN TRANSPORT SYSTEM PERMEASE PROTEIN YTCP"/>
    <property type="match status" value="1"/>
</dbReference>
<evidence type="ECO:0000259" key="8">
    <source>
        <dbReference type="PROSITE" id="PS50928"/>
    </source>
</evidence>
<dbReference type="Pfam" id="PF00528">
    <property type="entry name" value="BPD_transp_1"/>
    <property type="match status" value="1"/>
</dbReference>
<comment type="subcellular location">
    <subcellularLocation>
        <location evidence="1 7">Cell membrane</location>
        <topology evidence="1 7">Multi-pass membrane protein</topology>
    </subcellularLocation>
</comment>
<evidence type="ECO:0000256" key="3">
    <source>
        <dbReference type="ARBA" id="ARBA00022475"/>
    </source>
</evidence>
<dbReference type="PROSITE" id="PS50928">
    <property type="entry name" value="ABC_TM1"/>
    <property type="match status" value="1"/>
</dbReference>
<feature type="transmembrane region" description="Helical" evidence="7">
    <location>
        <begin position="144"/>
        <end position="162"/>
    </location>
</feature>
<keyword evidence="10" id="KW-1185">Reference proteome</keyword>
<dbReference type="CDD" id="cd06261">
    <property type="entry name" value="TM_PBP2"/>
    <property type="match status" value="1"/>
</dbReference>
<comment type="caution">
    <text evidence="9">The sequence shown here is derived from an EMBL/GenBank/DDBJ whole genome shotgun (WGS) entry which is preliminary data.</text>
</comment>
<feature type="transmembrane region" description="Helical" evidence="7">
    <location>
        <begin position="183"/>
        <end position="205"/>
    </location>
</feature>
<feature type="transmembrane region" description="Helical" evidence="7">
    <location>
        <begin position="260"/>
        <end position="279"/>
    </location>
</feature>
<comment type="similarity">
    <text evidence="7">Belongs to the binding-protein-dependent transport system permease family.</text>
</comment>
<evidence type="ECO:0000256" key="4">
    <source>
        <dbReference type="ARBA" id="ARBA00022692"/>
    </source>
</evidence>
<evidence type="ECO:0000256" key="6">
    <source>
        <dbReference type="ARBA" id="ARBA00023136"/>
    </source>
</evidence>
<name>A0ABW3UTP9_9BACL</name>
<evidence type="ECO:0000256" key="5">
    <source>
        <dbReference type="ARBA" id="ARBA00022989"/>
    </source>
</evidence>
<dbReference type="InterPro" id="IPR035906">
    <property type="entry name" value="MetI-like_sf"/>
</dbReference>
<protein>
    <submittedName>
        <fullName evidence="9">Carbohydrate ABC transporter permease</fullName>
    </submittedName>
</protein>
<keyword evidence="6 7" id="KW-0472">Membrane</keyword>
<organism evidence="9 10">
    <name type="scientific">Paenibacillus vulneris</name>
    <dbReference type="NCBI Taxonomy" id="1133364"/>
    <lineage>
        <taxon>Bacteria</taxon>
        <taxon>Bacillati</taxon>
        <taxon>Bacillota</taxon>
        <taxon>Bacilli</taxon>
        <taxon>Bacillales</taxon>
        <taxon>Paenibacillaceae</taxon>
        <taxon>Paenibacillus</taxon>
    </lineage>
</organism>